<keyword evidence="4 7" id="KW-0808">Transferase</keyword>
<evidence type="ECO:0000256" key="5">
    <source>
        <dbReference type="ARBA" id="ARBA00022691"/>
    </source>
</evidence>
<dbReference type="SMART" id="SM00650">
    <property type="entry name" value="rADc"/>
    <property type="match status" value="1"/>
</dbReference>
<keyword evidence="1 7" id="KW-0963">Cytoplasm</keyword>
<comment type="similarity">
    <text evidence="7">Belongs to the class I-like SAM-binding methyltransferase superfamily. rRNA adenine N(6)-methyltransferase family. RsmA subfamily.</text>
</comment>
<dbReference type="InterPro" id="IPR011530">
    <property type="entry name" value="rRNA_adenine_dimethylase"/>
</dbReference>
<dbReference type="InterPro" id="IPR023165">
    <property type="entry name" value="rRNA_Ade_diMease-like_C"/>
</dbReference>
<comment type="caution">
    <text evidence="10">The sequence shown here is derived from an EMBL/GenBank/DDBJ whole genome shotgun (WGS) entry which is preliminary data.</text>
</comment>
<dbReference type="GO" id="GO:0005829">
    <property type="term" value="C:cytosol"/>
    <property type="evidence" value="ECO:0007669"/>
    <property type="project" value="TreeGrafter"/>
</dbReference>
<comment type="subcellular location">
    <subcellularLocation>
        <location evidence="7">Cytoplasm</location>
    </subcellularLocation>
</comment>
<evidence type="ECO:0000256" key="1">
    <source>
        <dbReference type="ARBA" id="ARBA00022490"/>
    </source>
</evidence>
<dbReference type="GO" id="GO:0052908">
    <property type="term" value="F:16S rRNA (adenine(1518)-N(6)/adenine(1519)-N(6))-dimethyltransferase activity"/>
    <property type="evidence" value="ECO:0007669"/>
    <property type="project" value="UniProtKB-EC"/>
</dbReference>
<dbReference type="CDD" id="cd02440">
    <property type="entry name" value="AdoMet_MTases"/>
    <property type="match status" value="1"/>
</dbReference>
<comment type="function">
    <text evidence="7">Specifically dimethylates two adjacent adenosines (A1518 and A1519) in the loop of a conserved hairpin near the 3'-end of 16S rRNA in the 30S particle. May play a critical role in biogenesis of 30S subunits.</text>
</comment>
<evidence type="ECO:0000256" key="2">
    <source>
        <dbReference type="ARBA" id="ARBA00022552"/>
    </source>
</evidence>
<dbReference type="AlphaFoldDB" id="A0A2M7IDS1"/>
<evidence type="ECO:0000256" key="7">
    <source>
        <dbReference type="HAMAP-Rule" id="MF_00607"/>
    </source>
</evidence>
<dbReference type="InterPro" id="IPR020598">
    <property type="entry name" value="rRNA_Ade_methylase_Trfase_N"/>
</dbReference>
<feature type="binding site" evidence="7 8">
    <location>
        <position position="26"/>
    </location>
    <ligand>
        <name>S-adenosyl-L-methionine</name>
        <dbReference type="ChEBI" id="CHEBI:59789"/>
    </ligand>
</feature>
<dbReference type="PROSITE" id="PS01131">
    <property type="entry name" value="RRNA_A_DIMETH"/>
    <property type="match status" value="1"/>
</dbReference>
<feature type="binding site" evidence="7 8">
    <location>
        <position position="72"/>
    </location>
    <ligand>
        <name>S-adenosyl-L-methionine</name>
        <dbReference type="ChEBI" id="CHEBI:59789"/>
    </ligand>
</feature>
<comment type="catalytic activity">
    <reaction evidence="7">
        <text>adenosine(1518)/adenosine(1519) in 16S rRNA + 4 S-adenosyl-L-methionine = N(6)-dimethyladenosine(1518)/N(6)-dimethyladenosine(1519) in 16S rRNA + 4 S-adenosyl-L-homocysteine + 4 H(+)</text>
        <dbReference type="Rhea" id="RHEA:19609"/>
        <dbReference type="Rhea" id="RHEA-COMP:10232"/>
        <dbReference type="Rhea" id="RHEA-COMP:10233"/>
        <dbReference type="ChEBI" id="CHEBI:15378"/>
        <dbReference type="ChEBI" id="CHEBI:57856"/>
        <dbReference type="ChEBI" id="CHEBI:59789"/>
        <dbReference type="ChEBI" id="CHEBI:74411"/>
        <dbReference type="ChEBI" id="CHEBI:74493"/>
        <dbReference type="EC" id="2.1.1.182"/>
    </reaction>
</comment>
<protein>
    <recommendedName>
        <fullName evidence="7">Ribosomal RNA small subunit methyltransferase A</fullName>
        <ecNumber evidence="7">2.1.1.182</ecNumber>
    </recommendedName>
    <alternativeName>
        <fullName evidence="7">16S rRNA (adenine(1518)-N(6)/adenine(1519)-N(6))-dimethyltransferase</fullName>
    </alternativeName>
    <alternativeName>
        <fullName evidence="7">16S rRNA dimethyladenosine transferase</fullName>
    </alternativeName>
    <alternativeName>
        <fullName evidence="7">16S rRNA dimethylase</fullName>
    </alternativeName>
    <alternativeName>
        <fullName evidence="7">S-adenosylmethionine-6-N', N'-adenosyl(rRNA) dimethyltransferase</fullName>
    </alternativeName>
</protein>
<organism evidence="10 11">
    <name type="scientific">Candidatus Portnoybacteria bacterium CG_4_8_14_3_um_filter_44_15</name>
    <dbReference type="NCBI Taxonomy" id="1974803"/>
    <lineage>
        <taxon>Bacteria</taxon>
        <taxon>Candidatus Portnoyibacteriota</taxon>
    </lineage>
</organism>
<dbReference type="Proteomes" id="UP000231673">
    <property type="component" value="Unassembled WGS sequence"/>
</dbReference>
<keyword evidence="3 7" id="KW-0489">Methyltransferase</keyword>
<gene>
    <name evidence="7 10" type="primary">rsmA</name>
    <name evidence="7" type="synonym">ksgA</name>
    <name evidence="10" type="ORF">CO003_01400</name>
</gene>
<dbReference type="Gene3D" id="1.10.8.100">
    <property type="entry name" value="Ribosomal RNA adenine dimethylase-like, domain 2"/>
    <property type="match status" value="1"/>
</dbReference>
<dbReference type="Gene3D" id="3.40.50.150">
    <property type="entry name" value="Vaccinia Virus protein VP39"/>
    <property type="match status" value="1"/>
</dbReference>
<evidence type="ECO:0000256" key="6">
    <source>
        <dbReference type="ARBA" id="ARBA00022884"/>
    </source>
</evidence>
<dbReference type="PROSITE" id="PS51689">
    <property type="entry name" value="SAM_RNA_A_N6_MT"/>
    <property type="match status" value="1"/>
</dbReference>
<evidence type="ECO:0000256" key="8">
    <source>
        <dbReference type="PROSITE-ProRule" id="PRU01026"/>
    </source>
</evidence>
<evidence type="ECO:0000256" key="3">
    <source>
        <dbReference type="ARBA" id="ARBA00022603"/>
    </source>
</evidence>
<reference evidence="11" key="1">
    <citation type="submission" date="2017-09" db="EMBL/GenBank/DDBJ databases">
        <title>Depth-based differentiation of microbial function through sediment-hosted aquifers and enrichment of novel symbionts in the deep terrestrial subsurface.</title>
        <authorList>
            <person name="Probst A.J."/>
            <person name="Ladd B."/>
            <person name="Jarett J.K."/>
            <person name="Geller-Mcgrath D.E."/>
            <person name="Sieber C.M.K."/>
            <person name="Emerson J.B."/>
            <person name="Anantharaman K."/>
            <person name="Thomas B.C."/>
            <person name="Malmstrom R."/>
            <person name="Stieglmeier M."/>
            <person name="Klingl A."/>
            <person name="Woyke T."/>
            <person name="Ryan C.M."/>
            <person name="Banfield J.F."/>
        </authorList>
    </citation>
    <scope>NUCLEOTIDE SEQUENCE [LARGE SCALE GENOMIC DNA]</scope>
</reference>
<feature type="binding site" evidence="7 8">
    <location>
        <position position="51"/>
    </location>
    <ligand>
        <name>S-adenosyl-L-methionine</name>
        <dbReference type="ChEBI" id="CHEBI:59789"/>
    </ligand>
</feature>
<keyword evidence="2 7" id="KW-0698">rRNA processing</keyword>
<keyword evidence="6 7" id="KW-0694">RNA-binding</keyword>
<dbReference type="HAMAP" id="MF_00607">
    <property type="entry name" value="16SrRNA_methyltr_A"/>
    <property type="match status" value="1"/>
</dbReference>
<evidence type="ECO:0000313" key="11">
    <source>
        <dbReference type="Proteomes" id="UP000231673"/>
    </source>
</evidence>
<dbReference type="EMBL" id="PFGW01000028">
    <property type="protein sequence ID" value="PIW74682.1"/>
    <property type="molecule type" value="Genomic_DNA"/>
</dbReference>
<name>A0A2M7IDS1_9BACT</name>
<dbReference type="FunFam" id="3.40.50.150:FF:000023">
    <property type="entry name" value="Ribosomal RNA small subunit methyltransferase A"/>
    <property type="match status" value="1"/>
</dbReference>
<dbReference type="PANTHER" id="PTHR11727:SF7">
    <property type="entry name" value="DIMETHYLADENOSINE TRANSFERASE-RELATED"/>
    <property type="match status" value="1"/>
</dbReference>
<keyword evidence="5 7" id="KW-0949">S-adenosyl-L-methionine</keyword>
<feature type="binding site" evidence="7 8">
    <location>
        <position position="97"/>
    </location>
    <ligand>
        <name>S-adenosyl-L-methionine</name>
        <dbReference type="ChEBI" id="CHEBI:59789"/>
    </ligand>
</feature>
<dbReference type="NCBIfam" id="TIGR00755">
    <property type="entry name" value="ksgA"/>
    <property type="match status" value="1"/>
</dbReference>
<dbReference type="PANTHER" id="PTHR11727">
    <property type="entry name" value="DIMETHYLADENOSINE TRANSFERASE"/>
    <property type="match status" value="1"/>
</dbReference>
<evidence type="ECO:0000313" key="10">
    <source>
        <dbReference type="EMBL" id="PIW74682.1"/>
    </source>
</evidence>
<dbReference type="GO" id="GO:0003723">
    <property type="term" value="F:RNA binding"/>
    <property type="evidence" value="ECO:0007669"/>
    <property type="project" value="UniProtKB-UniRule"/>
</dbReference>
<dbReference type="InterPro" id="IPR029063">
    <property type="entry name" value="SAM-dependent_MTases_sf"/>
</dbReference>
<dbReference type="EC" id="2.1.1.182" evidence="7"/>
<dbReference type="InterPro" id="IPR001737">
    <property type="entry name" value="KsgA/Erm"/>
</dbReference>
<feature type="binding site" evidence="7 8">
    <location>
        <position position="117"/>
    </location>
    <ligand>
        <name>S-adenosyl-L-methionine</name>
        <dbReference type="ChEBI" id="CHEBI:59789"/>
    </ligand>
</feature>
<evidence type="ECO:0000256" key="4">
    <source>
        <dbReference type="ARBA" id="ARBA00022679"/>
    </source>
</evidence>
<comment type="caution">
    <text evidence="7 8">Lacks conserved residue(s) required for the propagation of feature annotation.</text>
</comment>
<proteinExistence type="inferred from homology"/>
<feature type="domain" description="Ribosomal RNA adenine methylase transferase N-terminal" evidence="9">
    <location>
        <begin position="31"/>
        <end position="205"/>
    </location>
</feature>
<dbReference type="Pfam" id="PF00398">
    <property type="entry name" value="RrnaAD"/>
    <property type="match status" value="1"/>
</dbReference>
<dbReference type="InterPro" id="IPR020596">
    <property type="entry name" value="rRNA_Ade_Mease_Trfase_CS"/>
</dbReference>
<dbReference type="SUPFAM" id="SSF53335">
    <property type="entry name" value="S-adenosyl-L-methionine-dependent methyltransferases"/>
    <property type="match status" value="1"/>
</dbReference>
<evidence type="ECO:0000259" key="9">
    <source>
        <dbReference type="SMART" id="SM00650"/>
    </source>
</evidence>
<accession>A0A2M7IDS1</accession>
<sequence length="275" mass="31305">MTKTEIKNLLEEYNLRPNRRLGQSFLIEQNIVNKIIKTAGVSDKDIVIEVGAGLGNLTQELARKAKKVIAIEKDKQLILILRKNLSGFKNIDLIPGDILKLPEPKKVFLKNYRVVANIPYYLTSPLIRMFLENKNQPREMTLLVQKEVAKRITAIPRRGATPKMSLLAISVQFYAQPKIAGYVAKDCFWPKPKVDSAIIKIAGIQPRKDVDIKKFFQVVKAGFSSPRKQLINNLSAGLKKDKPEIKKALRDMGLDEKIRAEALKVEDWLKLYNLF</sequence>